<evidence type="ECO:0000313" key="1">
    <source>
        <dbReference type="EMBL" id="KAI1613033.1"/>
    </source>
</evidence>
<name>A0AAN6DVT8_9EURO</name>
<keyword evidence="2" id="KW-1185">Reference proteome</keyword>
<organism evidence="1 2">
    <name type="scientific">Exophiala viscosa</name>
    <dbReference type="NCBI Taxonomy" id="2486360"/>
    <lineage>
        <taxon>Eukaryota</taxon>
        <taxon>Fungi</taxon>
        <taxon>Dikarya</taxon>
        <taxon>Ascomycota</taxon>
        <taxon>Pezizomycotina</taxon>
        <taxon>Eurotiomycetes</taxon>
        <taxon>Chaetothyriomycetidae</taxon>
        <taxon>Chaetothyriales</taxon>
        <taxon>Herpotrichiellaceae</taxon>
        <taxon>Exophiala</taxon>
    </lineage>
</organism>
<evidence type="ECO:0000313" key="2">
    <source>
        <dbReference type="Proteomes" id="UP001203852"/>
    </source>
</evidence>
<proteinExistence type="predicted"/>
<accession>A0AAN6DVT8</accession>
<protein>
    <submittedName>
        <fullName evidence="1">Uncharacterized protein</fullName>
    </submittedName>
</protein>
<dbReference type="EMBL" id="MU404354">
    <property type="protein sequence ID" value="KAI1613033.1"/>
    <property type="molecule type" value="Genomic_DNA"/>
</dbReference>
<dbReference type="AlphaFoldDB" id="A0AAN6DVT8"/>
<comment type="caution">
    <text evidence="1">The sequence shown here is derived from an EMBL/GenBank/DDBJ whole genome shotgun (WGS) entry which is preliminary data.</text>
</comment>
<dbReference type="Proteomes" id="UP001203852">
    <property type="component" value="Unassembled WGS sequence"/>
</dbReference>
<gene>
    <name evidence="1" type="ORF">EDD36DRAFT_253325</name>
</gene>
<reference evidence="1" key="1">
    <citation type="journal article" date="2022" name="bioRxiv">
        <title>Deciphering the potential niche of two novel black yeast fungi from a biological soil crust based on their genomes, phenotypes, and melanin regulation.</title>
        <authorList>
            <consortium name="DOE Joint Genome Institute"/>
            <person name="Carr E.C."/>
            <person name="Barton Q."/>
            <person name="Grambo S."/>
            <person name="Sullivan M."/>
            <person name="Renfro C.M."/>
            <person name="Kuo A."/>
            <person name="Pangilinan J."/>
            <person name="Lipzen A."/>
            <person name="Keymanesh K."/>
            <person name="Savage E."/>
            <person name="Barry K."/>
            <person name="Grigoriev I.V."/>
            <person name="Riekhof W.R."/>
            <person name="Harris S.S."/>
        </authorList>
    </citation>
    <scope>NUCLEOTIDE SEQUENCE</scope>
    <source>
        <strain evidence="1">JF 03-4F</strain>
    </source>
</reference>
<sequence length="259" mass="29660">MSTGKLSIEQWEALITLHRTLLHEQHDFSPATRHPKFSPALRSIATTYRMPARMWRDGIKGFLELLRRRLPESLEHMLTFVYVANQMMNLQMEEVPECSETWSECLEDLERYCMAIEEARKRDLYLWSLTTGSRCEGSGSLDGIASESLQDRQDRLLADADAVKKLQAFSDREASSSQYPTEAYASLTEQVDLIDYMNANARSDLQASLLSRECLSIGLDRMKDPENALSETEAQRTLVAEAYGRLERLPKHISCKCRN</sequence>